<evidence type="ECO:0000313" key="2">
    <source>
        <dbReference type="Proteomes" id="UP001151760"/>
    </source>
</evidence>
<dbReference type="PANTHER" id="PTHR24559">
    <property type="entry name" value="TRANSPOSON TY3-I GAG-POL POLYPROTEIN"/>
    <property type="match status" value="1"/>
</dbReference>
<dbReference type="Gene3D" id="3.10.10.10">
    <property type="entry name" value="HIV Type 1 Reverse Transcriptase, subunit A, domain 1"/>
    <property type="match status" value="1"/>
</dbReference>
<dbReference type="PANTHER" id="PTHR24559:SF444">
    <property type="entry name" value="REVERSE TRANSCRIPTASE DOMAIN-CONTAINING PROTEIN"/>
    <property type="match status" value="1"/>
</dbReference>
<comment type="caution">
    <text evidence="1">The sequence shown here is derived from an EMBL/GenBank/DDBJ whole genome shotgun (WGS) entry which is preliminary data.</text>
</comment>
<gene>
    <name evidence="1" type="ORF">Tco_0702531</name>
</gene>
<dbReference type="EMBL" id="BQNB010009879">
    <property type="protein sequence ID" value="GJS69690.1"/>
    <property type="molecule type" value="Genomic_DNA"/>
</dbReference>
<organism evidence="1 2">
    <name type="scientific">Tanacetum coccineum</name>
    <dbReference type="NCBI Taxonomy" id="301880"/>
    <lineage>
        <taxon>Eukaryota</taxon>
        <taxon>Viridiplantae</taxon>
        <taxon>Streptophyta</taxon>
        <taxon>Embryophyta</taxon>
        <taxon>Tracheophyta</taxon>
        <taxon>Spermatophyta</taxon>
        <taxon>Magnoliopsida</taxon>
        <taxon>eudicotyledons</taxon>
        <taxon>Gunneridae</taxon>
        <taxon>Pentapetalae</taxon>
        <taxon>asterids</taxon>
        <taxon>campanulids</taxon>
        <taxon>Asterales</taxon>
        <taxon>Asteraceae</taxon>
        <taxon>Asteroideae</taxon>
        <taxon>Anthemideae</taxon>
        <taxon>Anthemidinae</taxon>
        <taxon>Tanacetum</taxon>
    </lineage>
</organism>
<name>A0ABQ4XW83_9ASTR</name>
<evidence type="ECO:0008006" key="3">
    <source>
        <dbReference type="Google" id="ProtNLM"/>
    </source>
</evidence>
<reference evidence="1" key="2">
    <citation type="submission" date="2022-01" db="EMBL/GenBank/DDBJ databases">
        <authorList>
            <person name="Yamashiro T."/>
            <person name="Shiraishi A."/>
            <person name="Satake H."/>
            <person name="Nakayama K."/>
        </authorList>
    </citation>
    <scope>NUCLEOTIDE SEQUENCE</scope>
</reference>
<dbReference type="SUPFAM" id="SSF56672">
    <property type="entry name" value="DNA/RNA polymerases"/>
    <property type="match status" value="1"/>
</dbReference>
<proteinExistence type="predicted"/>
<evidence type="ECO:0000313" key="1">
    <source>
        <dbReference type="EMBL" id="GJS69690.1"/>
    </source>
</evidence>
<accession>A0ABQ4XW83</accession>
<reference evidence="1" key="1">
    <citation type="journal article" date="2022" name="Int. J. Mol. Sci.">
        <title>Draft Genome of Tanacetum Coccineum: Genomic Comparison of Closely Related Tanacetum-Family Plants.</title>
        <authorList>
            <person name="Yamashiro T."/>
            <person name="Shiraishi A."/>
            <person name="Nakayama K."/>
            <person name="Satake H."/>
        </authorList>
    </citation>
    <scope>NUCLEOTIDE SEQUENCE</scope>
</reference>
<protein>
    <recommendedName>
        <fullName evidence="3">Reverse transcriptase domain-containing protein</fullName>
    </recommendedName>
</protein>
<dbReference type="Proteomes" id="UP001151760">
    <property type="component" value="Unassembled WGS sequence"/>
</dbReference>
<dbReference type="InterPro" id="IPR053134">
    <property type="entry name" value="RNA-dir_DNA_polymerase"/>
</dbReference>
<sequence>MHLAVHNIKKREDESTKAFSTRYIDDTLQILGLHEDQRIYSFVHGLRTRNLVEFLSTYLPSTYKGLMEKTYTWIKVREVATNGTSNGQKESFKRSDSPHDLLLGRTAMQQLEIIVSTIYGAIKFHMPRGIGTILSEYKSYMTKEEQETTNKTSKECIKDILSYVDAEERMIDLLKANADVFTRTIAHLTGVPKNIMVEGEPFKTEHIMNEFKHKEPVKQKKKSLAPERSEAIRVQVEELIKANNLREFKYQTWVSNPVIVKKRWKWKLCIDFTDINKACPKEHYPLPVVD</sequence>
<dbReference type="InterPro" id="IPR043502">
    <property type="entry name" value="DNA/RNA_pol_sf"/>
</dbReference>
<keyword evidence="2" id="KW-1185">Reference proteome</keyword>